<proteinExistence type="predicted"/>
<name>A0A4Y9AFT3_9BACI</name>
<dbReference type="AlphaFoldDB" id="A0A4Y9AFT3"/>
<sequence>MKRLKQSFLDHVKQYDGCIYFFARRLGLYDYCGTYFQEGLFGLWEAYRTFDAANGEFSAHAGAKIKSRLLDYWRQNHNRYWIGQQINSTLKWELHENLRQVHREDDPYLLNGIRSKLTINQWKWLYVNVILPSR</sequence>
<dbReference type="OrthoDB" id="2973206at2"/>
<evidence type="ECO:0000313" key="2">
    <source>
        <dbReference type="EMBL" id="TFJ94295.1"/>
    </source>
</evidence>
<keyword evidence="3" id="KW-1185">Reference proteome</keyword>
<feature type="domain" description="RNA polymerase sigma-70 region 2" evidence="1">
    <location>
        <begin position="36"/>
        <end position="77"/>
    </location>
</feature>
<accession>A0A4Y9AFT3</accession>
<dbReference type="Gene3D" id="1.10.1740.10">
    <property type="match status" value="1"/>
</dbReference>
<dbReference type="SUPFAM" id="SSF88946">
    <property type="entry name" value="Sigma2 domain of RNA polymerase sigma factors"/>
    <property type="match status" value="1"/>
</dbReference>
<dbReference type="InterPro" id="IPR007627">
    <property type="entry name" value="RNA_pol_sigma70_r2"/>
</dbReference>
<dbReference type="GO" id="GO:0006352">
    <property type="term" value="P:DNA-templated transcription initiation"/>
    <property type="evidence" value="ECO:0007669"/>
    <property type="project" value="InterPro"/>
</dbReference>
<protein>
    <recommendedName>
        <fullName evidence="1">RNA polymerase sigma-70 region 2 domain-containing protein</fullName>
    </recommendedName>
</protein>
<evidence type="ECO:0000259" key="1">
    <source>
        <dbReference type="Pfam" id="PF04542"/>
    </source>
</evidence>
<evidence type="ECO:0000313" key="3">
    <source>
        <dbReference type="Proteomes" id="UP000298484"/>
    </source>
</evidence>
<dbReference type="Pfam" id="PF04542">
    <property type="entry name" value="Sigma70_r2"/>
    <property type="match status" value="1"/>
</dbReference>
<dbReference type="EMBL" id="SRHY01000002">
    <property type="protein sequence ID" value="TFJ94295.1"/>
    <property type="molecule type" value="Genomic_DNA"/>
</dbReference>
<comment type="caution">
    <text evidence="2">The sequence shown here is derived from an EMBL/GenBank/DDBJ whole genome shotgun (WGS) entry which is preliminary data.</text>
</comment>
<dbReference type="InterPro" id="IPR013325">
    <property type="entry name" value="RNA_pol_sigma_r2"/>
</dbReference>
<reference evidence="2 3" key="1">
    <citation type="submission" date="2019-03" db="EMBL/GenBank/DDBJ databases">
        <title>Genome sequence of Lentibacillus salicampi ATCC BAA-719.</title>
        <authorList>
            <person name="Maclea K.S."/>
            <person name="Simoes Junior M."/>
        </authorList>
    </citation>
    <scope>NUCLEOTIDE SEQUENCE [LARGE SCALE GENOMIC DNA]</scope>
    <source>
        <strain evidence="2 3">ATCC BAA-719</strain>
    </source>
</reference>
<dbReference type="GO" id="GO:0003700">
    <property type="term" value="F:DNA-binding transcription factor activity"/>
    <property type="evidence" value="ECO:0007669"/>
    <property type="project" value="InterPro"/>
</dbReference>
<dbReference type="Proteomes" id="UP000298484">
    <property type="component" value="Unassembled WGS sequence"/>
</dbReference>
<gene>
    <name evidence="2" type="ORF">E4U82_03300</name>
</gene>
<organism evidence="2 3">
    <name type="scientific">Lentibacillus salicampi</name>
    <dbReference type="NCBI Taxonomy" id="175306"/>
    <lineage>
        <taxon>Bacteria</taxon>
        <taxon>Bacillati</taxon>
        <taxon>Bacillota</taxon>
        <taxon>Bacilli</taxon>
        <taxon>Bacillales</taxon>
        <taxon>Bacillaceae</taxon>
        <taxon>Lentibacillus</taxon>
    </lineage>
</organism>